<sequence>MYPEDCEKWEKSSDEQIRSAVLKTSTCQRLERPLTVSVENSDALLKQTMTKSRRGTPEQSSDERANADSNLFSEGRQPDEWQCVRQPEGNPYVKHAGDKNLQAEQEEMPVEKIHSRRGTKESGKGPAARQPLQLSSSRCWDYRCYRQLEANRRVMVEEVRIPQPHNCPRIGEGIVRRAQATVATTEHQRAKAILCTETIRRVCTKAIPRIVLSLSDDATTLRAPTVKECWLLWKEHEINGIRIHPLGTISGDRTSLLSLRSA</sequence>
<proteinExistence type="predicted"/>
<accession>A0A183VE19</accession>
<evidence type="ECO:0000313" key="2">
    <source>
        <dbReference type="Proteomes" id="UP000050794"/>
    </source>
</evidence>
<evidence type="ECO:0000313" key="3">
    <source>
        <dbReference type="WBParaSite" id="TCNE_0001899301-mRNA-1"/>
    </source>
</evidence>
<feature type="compositionally biased region" description="Basic and acidic residues" evidence="1">
    <location>
        <begin position="109"/>
        <end position="123"/>
    </location>
</feature>
<dbReference type="WBParaSite" id="TCNE_0001899301-mRNA-1">
    <property type="protein sequence ID" value="TCNE_0001899301-mRNA-1"/>
    <property type="gene ID" value="TCNE_0001899301"/>
</dbReference>
<dbReference type="Proteomes" id="UP000050794">
    <property type="component" value="Unassembled WGS sequence"/>
</dbReference>
<feature type="region of interest" description="Disordered" evidence="1">
    <location>
        <begin position="39"/>
        <end position="77"/>
    </location>
</feature>
<protein>
    <submittedName>
        <fullName evidence="3">Uncharacterized protein</fullName>
    </submittedName>
</protein>
<dbReference type="AlphaFoldDB" id="A0A183VE19"/>
<keyword evidence="2" id="KW-1185">Reference proteome</keyword>
<feature type="region of interest" description="Disordered" evidence="1">
    <location>
        <begin position="106"/>
        <end position="130"/>
    </location>
</feature>
<name>A0A183VE19_TOXCA</name>
<reference evidence="3" key="1">
    <citation type="submission" date="2016-06" db="UniProtKB">
        <authorList>
            <consortium name="WormBaseParasite"/>
        </authorList>
    </citation>
    <scope>IDENTIFICATION</scope>
</reference>
<evidence type="ECO:0000256" key="1">
    <source>
        <dbReference type="SAM" id="MobiDB-lite"/>
    </source>
</evidence>
<organism evidence="2 3">
    <name type="scientific">Toxocara canis</name>
    <name type="common">Canine roundworm</name>
    <dbReference type="NCBI Taxonomy" id="6265"/>
    <lineage>
        <taxon>Eukaryota</taxon>
        <taxon>Metazoa</taxon>
        <taxon>Ecdysozoa</taxon>
        <taxon>Nematoda</taxon>
        <taxon>Chromadorea</taxon>
        <taxon>Rhabditida</taxon>
        <taxon>Spirurina</taxon>
        <taxon>Ascaridomorpha</taxon>
        <taxon>Ascaridoidea</taxon>
        <taxon>Toxocaridae</taxon>
        <taxon>Toxocara</taxon>
    </lineage>
</organism>